<dbReference type="Gene3D" id="3.30.830.10">
    <property type="entry name" value="Metalloenzyme, LuxS/M16 peptidase-like"/>
    <property type="match status" value="2"/>
</dbReference>
<dbReference type="AlphaFoldDB" id="A0A7W8FY89"/>
<reference evidence="2 3" key="1">
    <citation type="submission" date="2020-08" db="EMBL/GenBank/DDBJ databases">
        <title>Genomic Encyclopedia of Type Strains, Phase IV (KMG-IV): sequencing the most valuable type-strain genomes for metagenomic binning, comparative biology and taxonomic classification.</title>
        <authorList>
            <person name="Goeker M."/>
        </authorList>
    </citation>
    <scope>NUCLEOTIDE SEQUENCE [LARGE SCALE GENOMIC DNA]</scope>
    <source>
        <strain evidence="2 3">DSM 25799</strain>
    </source>
</reference>
<evidence type="ECO:0000313" key="2">
    <source>
        <dbReference type="EMBL" id="MBB5183757.1"/>
    </source>
</evidence>
<feature type="domain" description="Peptidase M16 C-terminal" evidence="1">
    <location>
        <begin position="195"/>
        <end position="326"/>
    </location>
</feature>
<proteinExistence type="predicted"/>
<protein>
    <submittedName>
        <fullName evidence="2">Putative Zn-dependent peptidase</fullName>
    </submittedName>
</protein>
<organism evidence="2 3">
    <name type="scientific">Catenisphaera adipataccumulans</name>
    <dbReference type="NCBI Taxonomy" id="700500"/>
    <lineage>
        <taxon>Bacteria</taxon>
        <taxon>Bacillati</taxon>
        <taxon>Bacillota</taxon>
        <taxon>Erysipelotrichia</taxon>
        <taxon>Erysipelotrichales</taxon>
        <taxon>Erysipelotrichaceae</taxon>
        <taxon>Catenisphaera</taxon>
    </lineage>
</organism>
<dbReference type="GO" id="GO:0046872">
    <property type="term" value="F:metal ion binding"/>
    <property type="evidence" value="ECO:0007669"/>
    <property type="project" value="InterPro"/>
</dbReference>
<evidence type="ECO:0000313" key="3">
    <source>
        <dbReference type="Proteomes" id="UP000539953"/>
    </source>
</evidence>
<gene>
    <name evidence="2" type="ORF">HNQ47_001798</name>
</gene>
<dbReference type="RefSeq" id="WP_183329053.1">
    <property type="nucleotide sequence ID" value="NZ_JACHHK010000008.1"/>
</dbReference>
<sequence>MKIKQTTQFVDNSISVRTVIPFERKTITSVNLLVYMMKAQTEAFPDKQALALALNNAYGLRSSFRVSAYGRQIVFECRFQYIRSQWIQSRDYLKEVITIMDQIMNHSVFNEESLQEAKYLYRTRIIQQMDDPAAYSVTQAMEIIDLPHNIRLRVQGYPEDLDRITLQDMEQLDALVKSLPHHVYVVGQPEPPVLQYLGSIDSDAELQADYEAVCSDRFFTKTQQRDIAQTNMTLVYQDQITADTPLYFPMIITNAVLGAGPNSLLFEEIREKRSYCYSVHSTMIRFDGAVVIHLGTRKKYIQDVLSLVEEQIRRISEQDYEDRLLEVSKSDYIDGIITAQDHPFSITEQMFLDELLHRQQTLSDRIEKIRNVTKADVSTCAKHMKLLSAFYLEEETDEE</sequence>
<dbReference type="InterPro" id="IPR007863">
    <property type="entry name" value="Peptidase_M16_C"/>
</dbReference>
<dbReference type="InterPro" id="IPR011249">
    <property type="entry name" value="Metalloenz_LuxS/M16"/>
</dbReference>
<keyword evidence="3" id="KW-1185">Reference proteome</keyword>
<dbReference type="SUPFAM" id="SSF63411">
    <property type="entry name" value="LuxS/MPP-like metallohydrolase"/>
    <property type="match status" value="2"/>
</dbReference>
<dbReference type="Proteomes" id="UP000539953">
    <property type="component" value="Unassembled WGS sequence"/>
</dbReference>
<comment type="caution">
    <text evidence="2">The sequence shown here is derived from an EMBL/GenBank/DDBJ whole genome shotgun (WGS) entry which is preliminary data.</text>
</comment>
<name>A0A7W8FY89_9FIRM</name>
<evidence type="ECO:0000259" key="1">
    <source>
        <dbReference type="Pfam" id="PF05193"/>
    </source>
</evidence>
<dbReference type="EMBL" id="JACHHK010000008">
    <property type="protein sequence ID" value="MBB5183757.1"/>
    <property type="molecule type" value="Genomic_DNA"/>
</dbReference>
<accession>A0A7W8FY89</accession>
<dbReference type="Pfam" id="PF05193">
    <property type="entry name" value="Peptidase_M16_C"/>
    <property type="match status" value="1"/>
</dbReference>